<feature type="transmembrane region" description="Helical" evidence="11">
    <location>
        <begin position="41"/>
        <end position="64"/>
    </location>
</feature>
<feature type="transmembrane region" description="Helical" evidence="11">
    <location>
        <begin position="122"/>
        <end position="142"/>
    </location>
</feature>
<feature type="transmembrane region" description="Helical" evidence="11">
    <location>
        <begin position="257"/>
        <end position="275"/>
    </location>
</feature>
<dbReference type="CDD" id="cd06579">
    <property type="entry name" value="TM_PBP1_transp_AraH_like"/>
    <property type="match status" value="1"/>
</dbReference>
<dbReference type="GO" id="GO:0022857">
    <property type="term" value="F:transmembrane transporter activity"/>
    <property type="evidence" value="ECO:0007669"/>
    <property type="project" value="InterPro"/>
</dbReference>
<keyword evidence="7 11" id="KW-1133">Transmembrane helix</keyword>
<reference evidence="12 13" key="1">
    <citation type="submission" date="2016-06" db="EMBL/GenBank/DDBJ databases">
        <title>Microsymbionts genomes from the relict species Vavilovia formosa.</title>
        <authorList>
            <person name="Chirak E."/>
            <person name="Kimeklis A."/>
            <person name="Andronov E."/>
        </authorList>
    </citation>
    <scope>NUCLEOTIDE SEQUENCE [LARGE SCALE GENOMIC DNA]</scope>
    <source>
        <strain evidence="12 13">Vaf10</strain>
    </source>
</reference>
<evidence type="ECO:0000256" key="8">
    <source>
        <dbReference type="ARBA" id="ARBA00023136"/>
    </source>
</evidence>
<keyword evidence="2" id="KW-0813">Transport</keyword>
<dbReference type="PANTHER" id="PTHR32196:SF32">
    <property type="entry name" value="XYLOSE TRANSPORT SYSTEM PERMEASE PROTEIN XYLH"/>
    <property type="match status" value="1"/>
</dbReference>
<evidence type="ECO:0000313" key="13">
    <source>
        <dbReference type="Proteomes" id="UP000092691"/>
    </source>
</evidence>
<feature type="transmembrane region" description="Helical" evidence="11">
    <location>
        <begin position="100"/>
        <end position="116"/>
    </location>
</feature>
<dbReference type="Pfam" id="PF02653">
    <property type="entry name" value="BPD_transp_2"/>
    <property type="match status" value="1"/>
</dbReference>
<evidence type="ECO:0000256" key="6">
    <source>
        <dbReference type="ARBA" id="ARBA00022692"/>
    </source>
</evidence>
<feature type="transmembrane region" description="Helical" evidence="11">
    <location>
        <begin position="364"/>
        <end position="381"/>
    </location>
</feature>
<dbReference type="Proteomes" id="UP000092691">
    <property type="component" value="Chromosome"/>
</dbReference>
<evidence type="ECO:0000256" key="9">
    <source>
        <dbReference type="ARBA" id="ARBA00035611"/>
    </source>
</evidence>
<organism evidence="12 13">
    <name type="scientific">Rhizobium leguminosarum</name>
    <dbReference type="NCBI Taxonomy" id="384"/>
    <lineage>
        <taxon>Bacteria</taxon>
        <taxon>Pseudomonadati</taxon>
        <taxon>Pseudomonadota</taxon>
        <taxon>Alphaproteobacteria</taxon>
        <taxon>Hyphomicrobiales</taxon>
        <taxon>Rhizobiaceae</taxon>
        <taxon>Rhizobium/Agrobacterium group</taxon>
        <taxon>Rhizobium</taxon>
    </lineage>
</organism>
<evidence type="ECO:0000256" key="3">
    <source>
        <dbReference type="ARBA" id="ARBA00022475"/>
    </source>
</evidence>
<dbReference type="EMBL" id="CP016286">
    <property type="protein sequence ID" value="ANP85322.1"/>
    <property type="molecule type" value="Genomic_DNA"/>
</dbReference>
<evidence type="ECO:0000256" key="1">
    <source>
        <dbReference type="ARBA" id="ARBA00004651"/>
    </source>
</evidence>
<feature type="transmembrane region" description="Helical" evidence="11">
    <location>
        <begin position="70"/>
        <end position="93"/>
    </location>
</feature>
<feature type="transmembrane region" description="Helical" evidence="11">
    <location>
        <begin position="196"/>
        <end position="217"/>
    </location>
</feature>
<evidence type="ECO:0000256" key="4">
    <source>
        <dbReference type="ARBA" id="ARBA00022519"/>
    </source>
</evidence>
<feature type="transmembrane region" description="Helical" evidence="11">
    <location>
        <begin position="387"/>
        <end position="406"/>
    </location>
</feature>
<feature type="transmembrane region" description="Helical" evidence="11">
    <location>
        <begin position="339"/>
        <end position="357"/>
    </location>
</feature>
<keyword evidence="6 11" id="KW-0812">Transmembrane</keyword>
<dbReference type="InterPro" id="IPR001851">
    <property type="entry name" value="ABC_transp_permease"/>
</dbReference>
<evidence type="ECO:0000256" key="11">
    <source>
        <dbReference type="SAM" id="Phobius"/>
    </source>
</evidence>
<comment type="function">
    <text evidence="9">Part of the binding-protein-dependent transport system for D-xylose. Probably responsible for the translocation of the substrate across the membrane.</text>
</comment>
<accession>A0A1B1C6C7</accession>
<feature type="transmembrane region" description="Helical" evidence="11">
    <location>
        <begin position="304"/>
        <end position="327"/>
    </location>
</feature>
<evidence type="ECO:0000313" key="12">
    <source>
        <dbReference type="EMBL" id="ANP85322.1"/>
    </source>
</evidence>
<keyword evidence="3" id="KW-1003">Cell membrane</keyword>
<dbReference type="GO" id="GO:0005886">
    <property type="term" value="C:plasma membrane"/>
    <property type="evidence" value="ECO:0007669"/>
    <property type="project" value="UniProtKB-SubCell"/>
</dbReference>
<dbReference type="AlphaFoldDB" id="A0A1B1C6C7"/>
<dbReference type="PANTHER" id="PTHR32196">
    <property type="entry name" value="ABC TRANSPORTER PERMEASE PROTEIN YPHD-RELATED-RELATED"/>
    <property type="match status" value="1"/>
</dbReference>
<sequence>MSENMSNKNQALDRGDIRVKHDDGLAGMLRSFVNRVRSGDLGMLPVAVGLIVISTVFSILNPIFLAPNNLVNLLFDCATVGIISLGIVCVLLLGEIDLSVGSMSGLSSAIIGVLWVNSGLPVIVAIFAALATGAFVGALYAVMYNRLGMPSFVATLAGLLALLGLQLYILGATGSINLPYASSLVRFGQILVMPDWMSHSLALVPGLVMVIAGLAIRKRRQSVNLSSRPLSNLLVKVAVLTVALEFAVYYLNLGRGVPWMFGLFVALAVILNYALTKTQWGRSMFAVGGNREAARRSGINVRRIYLSAFMLCSTLGALGGILSASRLASSSQQAGTGDVNLNAIAAAVIGGTSLFGGRGSAYSALLGIIVIQAISNGLTLLNLSSSLRYMITGAVLAIAVIVDSLARRSRVSHGRA</sequence>
<name>A0A1B1C6C7_RHILE</name>
<keyword evidence="4" id="KW-0997">Cell inner membrane</keyword>
<feature type="transmembrane region" description="Helical" evidence="11">
    <location>
        <begin position="154"/>
        <end position="176"/>
    </location>
</feature>
<dbReference type="RefSeq" id="WP_065279764.1">
    <property type="nucleotide sequence ID" value="NZ_CP016286.1"/>
</dbReference>
<evidence type="ECO:0000256" key="5">
    <source>
        <dbReference type="ARBA" id="ARBA00022597"/>
    </source>
</evidence>
<keyword evidence="5" id="KW-0762">Sugar transport</keyword>
<gene>
    <name evidence="12" type="ORF">BA011_05965</name>
</gene>
<evidence type="ECO:0000256" key="10">
    <source>
        <dbReference type="ARBA" id="ARBA00035686"/>
    </source>
</evidence>
<keyword evidence="8 11" id="KW-0472">Membrane</keyword>
<evidence type="ECO:0000256" key="2">
    <source>
        <dbReference type="ARBA" id="ARBA00022448"/>
    </source>
</evidence>
<protein>
    <recommendedName>
        <fullName evidence="10">Xylose transport system permease protein XylH</fullName>
    </recommendedName>
</protein>
<feature type="transmembrane region" description="Helical" evidence="11">
    <location>
        <begin position="229"/>
        <end position="251"/>
    </location>
</feature>
<proteinExistence type="predicted"/>
<comment type="subcellular location">
    <subcellularLocation>
        <location evidence="1">Cell membrane</location>
        <topology evidence="1">Multi-pass membrane protein</topology>
    </subcellularLocation>
</comment>
<evidence type="ECO:0000256" key="7">
    <source>
        <dbReference type="ARBA" id="ARBA00022989"/>
    </source>
</evidence>